<dbReference type="RefSeq" id="WP_232016967.1">
    <property type="nucleotide sequence ID" value="NZ_CP033972.1"/>
</dbReference>
<evidence type="ECO:0000313" key="2">
    <source>
        <dbReference type="Proteomes" id="UP000271469"/>
    </source>
</evidence>
<dbReference type="AlphaFoldDB" id="A0A3G8JQY6"/>
<proteinExistence type="predicted"/>
<evidence type="ECO:0000313" key="1">
    <source>
        <dbReference type="EMBL" id="AZG47135.1"/>
    </source>
</evidence>
<name>A0A3G8JQY6_9ACTN</name>
<gene>
    <name evidence="1" type="ORF">D7316_03743</name>
</gene>
<accession>A0A3G8JQY6</accession>
<dbReference type="EMBL" id="CP033972">
    <property type="protein sequence ID" value="AZG47135.1"/>
    <property type="molecule type" value="Genomic_DNA"/>
</dbReference>
<reference evidence="1 2" key="1">
    <citation type="submission" date="2018-11" db="EMBL/GenBank/DDBJ databases">
        <title>Gordonia insulae sp. nov., isolated from an island soil.</title>
        <authorList>
            <person name="Kim Y.S."/>
            <person name="Kim S.B."/>
        </authorList>
    </citation>
    <scope>NUCLEOTIDE SEQUENCE [LARGE SCALE GENOMIC DNA]</scope>
    <source>
        <strain evidence="1 2">MMS17-SY073</strain>
    </source>
</reference>
<protein>
    <submittedName>
        <fullName evidence="1">Uncharacterized protein</fullName>
    </submittedName>
</protein>
<keyword evidence="2" id="KW-1185">Reference proteome</keyword>
<sequence>MNWSFERLSHGLWQPDLVGGYFADRGLCGASGNSGLLRFHDDHTGTVAQEFVDMAFGPRGVRAEVFAFDWRATQFAISRNIDIDGNLVDDGRPGTIVTLDPFDMSVSPWGLAVDTFEAALSLPIVEQSLRPDLFDDWRNAKDVDRLTLTQCAGATVPAFYGGQASIDNFALNDVEVYLSFVAQVWAFGQQHPGEPAPHLRTQR</sequence>
<organism evidence="1 2">
    <name type="scientific">Gordonia insulae</name>
    <dbReference type="NCBI Taxonomy" id="2420509"/>
    <lineage>
        <taxon>Bacteria</taxon>
        <taxon>Bacillati</taxon>
        <taxon>Actinomycetota</taxon>
        <taxon>Actinomycetes</taxon>
        <taxon>Mycobacteriales</taxon>
        <taxon>Gordoniaceae</taxon>
        <taxon>Gordonia</taxon>
    </lineage>
</organism>
<dbReference type="KEGG" id="gom:D7316_03743"/>
<dbReference type="Proteomes" id="UP000271469">
    <property type="component" value="Chromosome"/>
</dbReference>